<protein>
    <submittedName>
        <fullName evidence="1">Uncharacterized protein</fullName>
    </submittedName>
</protein>
<proteinExistence type="predicted"/>
<evidence type="ECO:0000313" key="1">
    <source>
        <dbReference type="EMBL" id="KDR39902.1"/>
    </source>
</evidence>
<dbReference type="EMBL" id="JFHC01000050">
    <property type="protein sequence ID" value="KDR39902.1"/>
    <property type="molecule type" value="Genomic_DNA"/>
</dbReference>
<name>A0A069PHR3_9BURK</name>
<dbReference type="Proteomes" id="UP000027466">
    <property type="component" value="Unassembled WGS sequence"/>
</dbReference>
<gene>
    <name evidence="1" type="ORF">BG61_29585</name>
</gene>
<dbReference type="AlphaFoldDB" id="A0A069PHR3"/>
<accession>A0A069PHR3</accession>
<keyword evidence="2" id="KW-1185">Reference proteome</keyword>
<organism evidence="1 2">
    <name type="scientific">Caballeronia glathei</name>
    <dbReference type="NCBI Taxonomy" id="60547"/>
    <lineage>
        <taxon>Bacteria</taxon>
        <taxon>Pseudomonadati</taxon>
        <taxon>Pseudomonadota</taxon>
        <taxon>Betaproteobacteria</taxon>
        <taxon>Burkholderiales</taxon>
        <taxon>Burkholderiaceae</taxon>
        <taxon>Caballeronia</taxon>
    </lineage>
</organism>
<dbReference type="RefSeq" id="WP_035936537.1">
    <property type="nucleotide sequence ID" value="NZ_CADFFX010000013.1"/>
</dbReference>
<comment type="caution">
    <text evidence="1">The sequence shown here is derived from an EMBL/GenBank/DDBJ whole genome shotgun (WGS) entry which is preliminary data.</text>
</comment>
<evidence type="ECO:0000313" key="2">
    <source>
        <dbReference type="Proteomes" id="UP000027466"/>
    </source>
</evidence>
<dbReference type="STRING" id="60547.GCA_000751215_04892"/>
<reference evidence="1 2" key="1">
    <citation type="submission" date="2014-03" db="EMBL/GenBank/DDBJ databases">
        <title>Draft Genome Sequences of Four Burkholderia Strains.</title>
        <authorList>
            <person name="Liu X.Y."/>
            <person name="Li C.X."/>
            <person name="Xu J.H."/>
        </authorList>
    </citation>
    <scope>NUCLEOTIDE SEQUENCE [LARGE SCALE GENOMIC DNA]</scope>
    <source>
        <strain evidence="1 2">DSM 50014</strain>
    </source>
</reference>
<sequence length="307" mass="34670">MFFFTSSLPGEGQIFDLVDTAIDERVGLLAPVRALASREHSRSDDEYFQTVAASAFWQLVEDKERHSQESTILDIATYSISDFYDENLSVLIVNPLMQPTFNLNAYVPGLFSYGYSVYTPGRPMSCSFDFKDLPKGKSLKLAPVWRDYVIEPYFKNLYTEILPYEINPIATFLLQYQVFEVLMQAVFAERLQQLKEAVGKFSGTASDLRELVTPIQELSAERDRIRTSISAASVPAELLHDICDACKALLAGANKAWKSEQCGDLLYDVRNLIFHNFRAIPNSDRQLITKINGGLVRALPRLLSRLA</sequence>